<name>A0A3N0EGB8_9ACTN</name>
<dbReference type="InterPro" id="IPR001650">
    <property type="entry name" value="Helicase_C-like"/>
</dbReference>
<dbReference type="InterPro" id="IPR006483">
    <property type="entry name" value="CRISPR-assoc_Cas3_HD"/>
</dbReference>
<dbReference type="GO" id="GO:0051607">
    <property type="term" value="P:defense response to virus"/>
    <property type="evidence" value="ECO:0007669"/>
    <property type="project" value="UniProtKB-KW"/>
</dbReference>
<organism evidence="11 12">
    <name type="scientific">Halostreptopolyspora alba</name>
    <dbReference type="NCBI Taxonomy" id="2487137"/>
    <lineage>
        <taxon>Bacteria</taxon>
        <taxon>Bacillati</taxon>
        <taxon>Actinomycetota</taxon>
        <taxon>Actinomycetes</taxon>
        <taxon>Streptosporangiales</taxon>
        <taxon>Nocardiopsidaceae</taxon>
        <taxon>Halostreptopolyspora</taxon>
    </lineage>
</organism>
<evidence type="ECO:0000313" key="12">
    <source>
        <dbReference type="Proteomes" id="UP000269198"/>
    </source>
</evidence>
<keyword evidence="9" id="KW-0051">Antiviral defense</keyword>
<evidence type="ECO:0000256" key="7">
    <source>
        <dbReference type="ARBA" id="ARBA00022806"/>
    </source>
</evidence>
<proteinExistence type="inferred from homology"/>
<evidence type="ECO:0000256" key="9">
    <source>
        <dbReference type="ARBA" id="ARBA00023118"/>
    </source>
</evidence>
<dbReference type="NCBIfam" id="TIGR01596">
    <property type="entry name" value="cas3_HD"/>
    <property type="match status" value="1"/>
</dbReference>
<evidence type="ECO:0000256" key="8">
    <source>
        <dbReference type="ARBA" id="ARBA00022840"/>
    </source>
</evidence>
<keyword evidence="7" id="KW-0347">Helicase</keyword>
<dbReference type="InterPro" id="IPR006474">
    <property type="entry name" value="Helicase_Cas3_CRISPR-ass_core"/>
</dbReference>
<evidence type="ECO:0000256" key="2">
    <source>
        <dbReference type="ARBA" id="ARBA00009046"/>
    </source>
</evidence>
<dbReference type="InterPro" id="IPR050547">
    <property type="entry name" value="DEAD_box_RNA_helicases"/>
</dbReference>
<dbReference type="InterPro" id="IPR027417">
    <property type="entry name" value="P-loop_NTPase"/>
</dbReference>
<dbReference type="SUPFAM" id="SSF52540">
    <property type="entry name" value="P-loop containing nucleoside triphosphate hydrolases"/>
    <property type="match status" value="1"/>
</dbReference>
<dbReference type="GO" id="GO:0003724">
    <property type="term" value="F:RNA helicase activity"/>
    <property type="evidence" value="ECO:0007669"/>
    <property type="project" value="TreeGrafter"/>
</dbReference>
<keyword evidence="6" id="KW-0378">Hydrolase</keyword>
<protein>
    <submittedName>
        <fullName evidence="11">CRISPR-associated helicase Cas3</fullName>
    </submittedName>
</protein>
<evidence type="ECO:0000313" key="11">
    <source>
        <dbReference type="EMBL" id="RNL86729.1"/>
    </source>
</evidence>
<accession>A0A3N0EGB8</accession>
<evidence type="ECO:0000256" key="3">
    <source>
        <dbReference type="ARBA" id="ARBA00022722"/>
    </source>
</evidence>
<dbReference type="SMART" id="SM00487">
    <property type="entry name" value="DEXDc"/>
    <property type="match status" value="1"/>
</dbReference>
<dbReference type="CDD" id="cd09641">
    <property type="entry name" value="Cas3''_I"/>
    <property type="match status" value="1"/>
</dbReference>
<evidence type="ECO:0000256" key="4">
    <source>
        <dbReference type="ARBA" id="ARBA00022723"/>
    </source>
</evidence>
<dbReference type="GO" id="GO:0004518">
    <property type="term" value="F:nuclease activity"/>
    <property type="evidence" value="ECO:0007669"/>
    <property type="project" value="UniProtKB-KW"/>
</dbReference>
<keyword evidence="4" id="KW-0479">Metal-binding</keyword>
<sequence>MPRHQPPSCPLPGGCRLLASSGSTVSSASTQPATALGLQGRFPKFRKSVSVGVYGSWLRPPALSREFVVRNNVPVDAAGPPEGIDFSLWGKSEGLPPGVRYPLACHLLDAAAAAEALWRDHVSPGVHETIAHGLDTTVDHAGTLIRHWAGLHDIGKITHGFQGQDATAPIRGYPAAEHRKAHDHVAAEWLQCALPEYGYPKDGRRPPTLMVAQLLGGHHGRFHQHVSVSSSAPLRALGYPDDAWETQRRLHLAAVTELLGHPAAPDQIDGTAAALVCGVVIQADWLVSQLSFIGRQLAGGLPATPGDLPRHLHRAREKVPALLGEAGLGRPAPRTGSFTAAFPSIDTPNGLQRSLAEHLPRLCEGPGLLLVTAPMGEGKTEAALYAAEVMGRAAGRCGLYVALPTMATADQMFTRVTTYLRRRNATPSTTTLLHGMAWLNPHYLSQQDTAPAEEQLPPDNPGSAEFRRLVEVSEWLRGRKRGLFADYAVGTIDQALMAALRSRHNVVRMLGLAGKTVVIDEVHAADSYMLALVTRLLNWLGRLQVPVILLSATLHHRTARTLIEAYLKGAGRRRNAAPIPTVAYPGWVYASAQSPHPVTVNPEPLETTQRKPLALHPREVSLTGDDTTALDRAIQEELAKLVEQGGCAAVIRTTVAEAQHTFHRIAEWSARHARATGTEPPEMYLLHARFPAQQRERVTEDIVHRLGANGAPNGQRPRSAILVATAIIEQSIDIDVDLMVSDLAPIHLLLQRSGRCWRHEHRGILARPAWATEPRLVVLAPHRTDAEDALPRGWSHIHHPSLLLRTHNLLRRWANQPVRVPEDVQELVDGMIDDTDLNPDNPHQDLDREATDLAYRSLGENAAIPPPGRATRDLYRLTDHDIDEAQVATRFGADTTRVVCCYSDSHGHRWLDEALSEELPETGELAHGGFSTGQVRAVLSRSLPVPGRWLEDHAEQAAPPETWLTSPHLCQIRLLVHRVGPDGSVHGPQLGGRRMYLDPRLGLVVEP</sequence>
<dbReference type="PROSITE" id="PS51643">
    <property type="entry name" value="HD_CAS3"/>
    <property type="match status" value="1"/>
</dbReference>
<dbReference type="Gene3D" id="1.10.3210.30">
    <property type="match status" value="1"/>
</dbReference>
<dbReference type="GO" id="GO:0046872">
    <property type="term" value="F:metal ion binding"/>
    <property type="evidence" value="ECO:0007669"/>
    <property type="project" value="UniProtKB-KW"/>
</dbReference>
<dbReference type="GO" id="GO:0005524">
    <property type="term" value="F:ATP binding"/>
    <property type="evidence" value="ECO:0007669"/>
    <property type="project" value="UniProtKB-KW"/>
</dbReference>
<evidence type="ECO:0000256" key="6">
    <source>
        <dbReference type="ARBA" id="ARBA00022801"/>
    </source>
</evidence>
<dbReference type="SMART" id="SM00490">
    <property type="entry name" value="HELICc"/>
    <property type="match status" value="1"/>
</dbReference>
<dbReference type="Pfam" id="PF18395">
    <property type="entry name" value="Cas3_C"/>
    <property type="match status" value="1"/>
</dbReference>
<dbReference type="InterPro" id="IPR038257">
    <property type="entry name" value="CRISPR-assoc_Cas3_HD_sf"/>
</dbReference>
<dbReference type="Gene3D" id="3.40.50.300">
    <property type="entry name" value="P-loop containing nucleotide triphosphate hydrolases"/>
    <property type="match status" value="2"/>
</dbReference>
<reference evidence="11 12" key="1">
    <citation type="submission" date="2018-11" db="EMBL/GenBank/DDBJ databases">
        <title>The genome draft of YIM 96095.</title>
        <authorList>
            <person name="Tang S.-K."/>
            <person name="Chunyu W.-X."/>
            <person name="Feng Y.-Z."/>
        </authorList>
    </citation>
    <scope>NUCLEOTIDE SEQUENCE [LARGE SCALE GENOMIC DNA]</scope>
    <source>
        <strain evidence="11 12">YIM 96095</strain>
    </source>
</reference>
<comment type="similarity">
    <text evidence="2">In the central section; belongs to the CRISPR-associated helicase Cas3 family.</text>
</comment>
<dbReference type="PANTHER" id="PTHR47963:SF9">
    <property type="entry name" value="CRISPR-ASSOCIATED ENDONUCLEASE_HELICASE CAS3"/>
    <property type="match status" value="1"/>
</dbReference>
<dbReference type="InterPro" id="IPR014001">
    <property type="entry name" value="Helicase_ATP-bd"/>
</dbReference>
<keyword evidence="5" id="KW-0547">Nucleotide-binding</keyword>
<dbReference type="GO" id="GO:0016787">
    <property type="term" value="F:hydrolase activity"/>
    <property type="evidence" value="ECO:0007669"/>
    <property type="project" value="UniProtKB-KW"/>
</dbReference>
<evidence type="ECO:0000259" key="10">
    <source>
        <dbReference type="PROSITE" id="PS51643"/>
    </source>
</evidence>
<dbReference type="EMBL" id="RJMB01000002">
    <property type="protein sequence ID" value="RNL86729.1"/>
    <property type="molecule type" value="Genomic_DNA"/>
</dbReference>
<comment type="similarity">
    <text evidence="1">In the N-terminal section; belongs to the CRISPR-associated nuclease Cas3-HD family.</text>
</comment>
<keyword evidence="12" id="KW-1185">Reference proteome</keyword>
<dbReference type="AlphaFoldDB" id="A0A3N0EGB8"/>
<gene>
    <name evidence="11" type="primary">cas3</name>
    <name evidence="11" type="ORF">EFW17_02180</name>
</gene>
<keyword evidence="3" id="KW-0540">Nuclease</keyword>
<dbReference type="Pfam" id="PF18019">
    <property type="entry name" value="Cas3_HD"/>
    <property type="match status" value="1"/>
</dbReference>
<dbReference type="InterPro" id="IPR041372">
    <property type="entry name" value="Cas3_C"/>
</dbReference>
<evidence type="ECO:0000256" key="5">
    <source>
        <dbReference type="ARBA" id="ARBA00022741"/>
    </source>
</evidence>
<feature type="domain" description="HD Cas3-type" evidence="10">
    <location>
        <begin position="96"/>
        <end position="286"/>
    </location>
</feature>
<dbReference type="OrthoDB" id="9810236at2"/>
<evidence type="ECO:0000256" key="1">
    <source>
        <dbReference type="ARBA" id="ARBA00006847"/>
    </source>
</evidence>
<dbReference type="GO" id="GO:0003723">
    <property type="term" value="F:RNA binding"/>
    <property type="evidence" value="ECO:0007669"/>
    <property type="project" value="TreeGrafter"/>
</dbReference>
<dbReference type="CDD" id="cd17930">
    <property type="entry name" value="DEXHc_cas3"/>
    <property type="match status" value="1"/>
</dbReference>
<comment type="caution">
    <text evidence="11">The sequence shown here is derived from an EMBL/GenBank/DDBJ whole genome shotgun (WGS) entry which is preliminary data.</text>
</comment>
<keyword evidence="8" id="KW-0067">ATP-binding</keyword>
<dbReference type="NCBIfam" id="TIGR01587">
    <property type="entry name" value="cas3_core"/>
    <property type="match status" value="1"/>
</dbReference>
<dbReference type="InterPro" id="IPR054712">
    <property type="entry name" value="Cas3-like_dom"/>
</dbReference>
<dbReference type="Proteomes" id="UP000269198">
    <property type="component" value="Unassembled WGS sequence"/>
</dbReference>
<dbReference type="PANTHER" id="PTHR47963">
    <property type="entry name" value="DEAD-BOX ATP-DEPENDENT RNA HELICASE 47, MITOCHONDRIAL"/>
    <property type="match status" value="1"/>
</dbReference>
<dbReference type="Pfam" id="PF22590">
    <property type="entry name" value="Cas3-like_C_2"/>
    <property type="match status" value="1"/>
</dbReference>
<dbReference type="SMR" id="A0A3N0EGB8"/>